<dbReference type="InterPro" id="IPR011060">
    <property type="entry name" value="RibuloseP-bd_barrel"/>
</dbReference>
<dbReference type="GO" id="GO:0046872">
    <property type="term" value="F:metal ion binding"/>
    <property type="evidence" value="ECO:0007669"/>
    <property type="project" value="UniProtKB-KW"/>
</dbReference>
<keyword evidence="2" id="KW-0413">Isomerase</keyword>
<accession>A0A3B0VJY6</accession>
<dbReference type="GO" id="GO:0005975">
    <property type="term" value="P:carbohydrate metabolic process"/>
    <property type="evidence" value="ECO:0007669"/>
    <property type="project" value="InterPro"/>
</dbReference>
<dbReference type="AlphaFoldDB" id="A0A3B0VJY6"/>
<dbReference type="SUPFAM" id="SSF51366">
    <property type="entry name" value="Ribulose-phoshate binding barrel"/>
    <property type="match status" value="1"/>
</dbReference>
<dbReference type="GO" id="GO:0016857">
    <property type="term" value="F:racemase and epimerase activity, acting on carbohydrates and derivatives"/>
    <property type="evidence" value="ECO:0007669"/>
    <property type="project" value="InterPro"/>
</dbReference>
<dbReference type="EMBL" id="UOEV01000047">
    <property type="protein sequence ID" value="VAW32416.1"/>
    <property type="molecule type" value="Genomic_DNA"/>
</dbReference>
<protein>
    <recommendedName>
        <fullName evidence="4">Ribulose-phosphate 3-epimerase</fullName>
    </recommendedName>
</protein>
<reference evidence="3" key="1">
    <citation type="submission" date="2018-06" db="EMBL/GenBank/DDBJ databases">
        <authorList>
            <person name="Zhirakovskaya E."/>
        </authorList>
    </citation>
    <scope>NUCLEOTIDE SEQUENCE</scope>
</reference>
<evidence type="ECO:0008006" key="4">
    <source>
        <dbReference type="Google" id="ProtNLM"/>
    </source>
</evidence>
<sequence>MDGMDVIVPAILVETLAELEEKLERVSGLAGTIQIDVVDGVFAGPPTWPYVHSEDMRDFKQSVNDGKIFSNSSQPILEVDLMVSFREEIVAMWVALGASRITIHARSVDNLSDTFRRLSETFGSGKNFSTDMLLFGVALGSEDDISILEPVLDKIDYVQCMGIRNIGKQGEPFDDSVIDKVSTLHTKYPDMPVQVDGGVSFLTAPKLLSVGASRIIIGSAIWYSTDIKERIKEFQDLSLRYGLYT</sequence>
<dbReference type="PANTHER" id="PTHR11749">
    <property type="entry name" value="RIBULOSE-5-PHOSPHATE-3-EPIMERASE"/>
    <property type="match status" value="1"/>
</dbReference>
<keyword evidence="1" id="KW-0479">Metal-binding</keyword>
<evidence type="ECO:0000313" key="3">
    <source>
        <dbReference type="EMBL" id="VAW32416.1"/>
    </source>
</evidence>
<gene>
    <name evidence="3" type="ORF">MNBD_CPR01-87</name>
</gene>
<dbReference type="Pfam" id="PF00834">
    <property type="entry name" value="Ribul_P_3_epim"/>
    <property type="match status" value="1"/>
</dbReference>
<evidence type="ECO:0000256" key="1">
    <source>
        <dbReference type="ARBA" id="ARBA00022723"/>
    </source>
</evidence>
<name>A0A3B0VJY6_9ZZZZ</name>
<evidence type="ECO:0000256" key="2">
    <source>
        <dbReference type="ARBA" id="ARBA00023235"/>
    </source>
</evidence>
<dbReference type="Gene3D" id="3.20.20.70">
    <property type="entry name" value="Aldolase class I"/>
    <property type="match status" value="1"/>
</dbReference>
<dbReference type="InterPro" id="IPR013785">
    <property type="entry name" value="Aldolase_TIM"/>
</dbReference>
<dbReference type="InterPro" id="IPR000056">
    <property type="entry name" value="Ribul_P_3_epim-like"/>
</dbReference>
<proteinExistence type="predicted"/>
<organism evidence="3">
    <name type="scientific">hydrothermal vent metagenome</name>
    <dbReference type="NCBI Taxonomy" id="652676"/>
    <lineage>
        <taxon>unclassified sequences</taxon>
        <taxon>metagenomes</taxon>
        <taxon>ecological metagenomes</taxon>
    </lineage>
</organism>